<keyword evidence="7" id="KW-1185">Reference proteome</keyword>
<reference evidence="7" key="1">
    <citation type="submission" date="2017-02" db="EMBL/GenBank/DDBJ databases">
        <authorList>
            <person name="Tafer H."/>
            <person name="Lopandic K."/>
        </authorList>
    </citation>
    <scope>NUCLEOTIDE SEQUENCE [LARGE SCALE GENOMIC DNA]</scope>
    <source>
        <strain evidence="7">CBS 366.77</strain>
    </source>
</reference>
<proteinExistence type="predicted"/>
<dbReference type="AlphaFoldDB" id="A0A3A2ZRR9"/>
<dbReference type="PANTHER" id="PTHR34997:SF1">
    <property type="entry name" value="PEPTIDOGLYCAN-BINDING LYSIN DOMAIN"/>
    <property type="match status" value="1"/>
</dbReference>
<evidence type="ECO:0000256" key="2">
    <source>
        <dbReference type="ARBA" id="ARBA00023026"/>
    </source>
</evidence>
<evidence type="ECO:0000313" key="7">
    <source>
        <dbReference type="Proteomes" id="UP000266188"/>
    </source>
</evidence>
<feature type="chain" id="PRO_5017404256" evidence="4">
    <location>
        <begin position="20"/>
        <end position="266"/>
    </location>
</feature>
<dbReference type="EMBL" id="MVGC01000036">
    <property type="protein sequence ID" value="RJE25862.1"/>
    <property type="molecule type" value="Genomic_DNA"/>
</dbReference>
<dbReference type="PANTHER" id="PTHR34997">
    <property type="entry name" value="AM15"/>
    <property type="match status" value="1"/>
</dbReference>
<dbReference type="GO" id="GO:0008061">
    <property type="term" value="F:chitin binding"/>
    <property type="evidence" value="ECO:0007669"/>
    <property type="project" value="UniProtKB-KW"/>
</dbReference>
<dbReference type="PROSITE" id="PS51782">
    <property type="entry name" value="LYSM"/>
    <property type="match status" value="3"/>
</dbReference>
<dbReference type="CDD" id="cd00118">
    <property type="entry name" value="LysM"/>
    <property type="match status" value="3"/>
</dbReference>
<dbReference type="InterPro" id="IPR052210">
    <property type="entry name" value="LysM1-like"/>
</dbReference>
<sequence>MLSTGKFILLLSLVGGSFASPAQVKRRDYTTTAPPSAPTPPGTIADCGAYHLVKPGETCITIGMNSGLTTEQFRKLNPSINTDCTNLVVGWDYCIAKISKVVPRGVQATPTPSQSPGATPASGYIPPPNPTKIGTTKCCREWHTVTEGDTCLGITSNAGITFEEFRSLNPDVNGACSNLWIGYSYCIDGDTSCNSTPTQPPVSTPTPIQGGMVSGCKKFYKAKGGDYCQSIAWEHNISVADFIAWNPAVGKDCSAVLVGYYYCVGK</sequence>
<evidence type="ECO:0000256" key="3">
    <source>
        <dbReference type="SAM" id="MobiDB-lite"/>
    </source>
</evidence>
<dbReference type="Pfam" id="PF01476">
    <property type="entry name" value="LysM"/>
    <property type="match status" value="3"/>
</dbReference>
<evidence type="ECO:0000313" key="6">
    <source>
        <dbReference type="EMBL" id="RJE25862.1"/>
    </source>
</evidence>
<feature type="signal peptide" evidence="4">
    <location>
        <begin position="1"/>
        <end position="19"/>
    </location>
</feature>
<dbReference type="OrthoDB" id="5985073at2759"/>
<dbReference type="InterPro" id="IPR018392">
    <property type="entry name" value="LysM"/>
</dbReference>
<dbReference type="SMART" id="SM00257">
    <property type="entry name" value="LysM"/>
    <property type="match status" value="3"/>
</dbReference>
<feature type="domain" description="LysM" evidence="5">
    <location>
        <begin position="218"/>
        <end position="264"/>
    </location>
</feature>
<dbReference type="Proteomes" id="UP000266188">
    <property type="component" value="Unassembled WGS sequence"/>
</dbReference>
<gene>
    <name evidence="6" type="ORF">PHISCL_01838</name>
</gene>
<protein>
    <submittedName>
        <fullName evidence="6">LysM domain-containing protein</fullName>
    </submittedName>
</protein>
<organism evidence="6 7">
    <name type="scientific">Aspergillus sclerotialis</name>
    <dbReference type="NCBI Taxonomy" id="2070753"/>
    <lineage>
        <taxon>Eukaryota</taxon>
        <taxon>Fungi</taxon>
        <taxon>Dikarya</taxon>
        <taxon>Ascomycota</taxon>
        <taxon>Pezizomycotina</taxon>
        <taxon>Eurotiomycetes</taxon>
        <taxon>Eurotiomycetidae</taxon>
        <taxon>Eurotiales</taxon>
        <taxon>Aspergillaceae</taxon>
        <taxon>Aspergillus</taxon>
        <taxon>Aspergillus subgen. Polypaecilum</taxon>
    </lineage>
</organism>
<name>A0A3A2ZRR9_9EURO</name>
<evidence type="ECO:0000256" key="4">
    <source>
        <dbReference type="SAM" id="SignalP"/>
    </source>
</evidence>
<keyword evidence="4" id="KW-0732">Signal</keyword>
<dbReference type="InterPro" id="IPR036779">
    <property type="entry name" value="LysM_dom_sf"/>
</dbReference>
<feature type="domain" description="LysM" evidence="5">
    <location>
        <begin position="141"/>
        <end position="187"/>
    </location>
</feature>
<comment type="caution">
    <text evidence="6">The sequence shown here is derived from an EMBL/GenBank/DDBJ whole genome shotgun (WGS) entry which is preliminary data.</text>
</comment>
<evidence type="ECO:0000259" key="5">
    <source>
        <dbReference type="PROSITE" id="PS51782"/>
    </source>
</evidence>
<dbReference type="SUPFAM" id="SSF54106">
    <property type="entry name" value="LysM domain"/>
    <property type="match status" value="3"/>
</dbReference>
<keyword evidence="2" id="KW-0843">Virulence</keyword>
<evidence type="ECO:0000256" key="1">
    <source>
        <dbReference type="ARBA" id="ARBA00022669"/>
    </source>
</evidence>
<accession>A0A3A2ZRR9</accession>
<feature type="compositionally biased region" description="Polar residues" evidence="3">
    <location>
        <begin position="108"/>
        <end position="117"/>
    </location>
</feature>
<feature type="domain" description="LysM" evidence="5">
    <location>
        <begin position="49"/>
        <end position="95"/>
    </location>
</feature>
<dbReference type="STRING" id="2070753.A0A3A2ZRR9"/>
<keyword evidence="1" id="KW-0147">Chitin-binding</keyword>
<feature type="region of interest" description="Disordered" evidence="3">
    <location>
        <begin position="105"/>
        <end position="128"/>
    </location>
</feature>
<dbReference type="Gene3D" id="3.10.350.10">
    <property type="entry name" value="LysM domain"/>
    <property type="match status" value="3"/>
</dbReference>